<dbReference type="PROSITE" id="PS51257">
    <property type="entry name" value="PROKAR_LIPOPROTEIN"/>
    <property type="match status" value="1"/>
</dbReference>
<organism evidence="2 3">
    <name type="scientific">Paraglaciecola arctica BSs20135</name>
    <dbReference type="NCBI Taxonomy" id="493475"/>
    <lineage>
        <taxon>Bacteria</taxon>
        <taxon>Pseudomonadati</taxon>
        <taxon>Pseudomonadota</taxon>
        <taxon>Gammaproteobacteria</taxon>
        <taxon>Alteromonadales</taxon>
        <taxon>Alteromonadaceae</taxon>
        <taxon>Paraglaciecola</taxon>
    </lineage>
</organism>
<evidence type="ECO:0000313" key="3">
    <source>
        <dbReference type="Proteomes" id="UP000006327"/>
    </source>
</evidence>
<keyword evidence="3" id="KW-1185">Reference proteome</keyword>
<gene>
    <name evidence="2" type="ORF">GARC_0575</name>
</gene>
<feature type="chain" id="PRO_5003900739" description="Lipoprotein" evidence="1">
    <location>
        <begin position="21"/>
        <end position="169"/>
    </location>
</feature>
<dbReference type="AlphaFoldDB" id="K6Y0V1"/>
<sequence length="169" mass="18687">MKSWLLIVFIVALTSCTLSKQNGSFSNSSIQTIDMGKFYGLRIIEIAALDYPQATTQTLSIPKFTDIDKSNFGDSLIQSLKRSDVRVLPSAQTKMHIEFTKIALVDGTNGTIMTMSADVAVSRNGIISRKTIEINSDSKLTIGATKDNGVRMFIQELAELLREQSSFKR</sequence>
<keyword evidence="1" id="KW-0732">Signal</keyword>
<protein>
    <recommendedName>
        <fullName evidence="4">Lipoprotein</fullName>
    </recommendedName>
</protein>
<evidence type="ECO:0000256" key="1">
    <source>
        <dbReference type="SAM" id="SignalP"/>
    </source>
</evidence>
<dbReference type="Proteomes" id="UP000006327">
    <property type="component" value="Unassembled WGS sequence"/>
</dbReference>
<proteinExistence type="predicted"/>
<evidence type="ECO:0000313" key="2">
    <source>
        <dbReference type="EMBL" id="GAC17556.1"/>
    </source>
</evidence>
<dbReference type="STRING" id="493475.GARC_0575"/>
<dbReference type="RefSeq" id="WP_007616447.1">
    <property type="nucleotide sequence ID" value="NZ_BAEO01000008.1"/>
</dbReference>
<name>K6Y0V1_9ALTE</name>
<dbReference type="EMBL" id="BAEO01000008">
    <property type="protein sequence ID" value="GAC17556.1"/>
    <property type="molecule type" value="Genomic_DNA"/>
</dbReference>
<reference evidence="2 3" key="1">
    <citation type="journal article" date="2017" name="Antonie Van Leeuwenhoek">
        <title>Rhizobium rhizosphaerae sp. nov., a novel species isolated from rice rhizosphere.</title>
        <authorList>
            <person name="Zhao J.J."/>
            <person name="Zhang J."/>
            <person name="Zhang R.J."/>
            <person name="Zhang C.W."/>
            <person name="Yin H.Q."/>
            <person name="Zhang X.X."/>
        </authorList>
    </citation>
    <scope>NUCLEOTIDE SEQUENCE [LARGE SCALE GENOMIC DNA]</scope>
    <source>
        <strain evidence="2 3">BSs20135</strain>
    </source>
</reference>
<comment type="caution">
    <text evidence="2">The sequence shown here is derived from an EMBL/GenBank/DDBJ whole genome shotgun (WGS) entry which is preliminary data.</text>
</comment>
<evidence type="ECO:0008006" key="4">
    <source>
        <dbReference type="Google" id="ProtNLM"/>
    </source>
</evidence>
<accession>K6Y0V1</accession>
<feature type="signal peptide" evidence="1">
    <location>
        <begin position="1"/>
        <end position="20"/>
    </location>
</feature>